<dbReference type="GO" id="GO:0051536">
    <property type="term" value="F:iron-sulfur cluster binding"/>
    <property type="evidence" value="ECO:0007669"/>
    <property type="project" value="UniProtKB-KW"/>
</dbReference>
<evidence type="ECO:0000313" key="8">
    <source>
        <dbReference type="EMBL" id="PIR04011.1"/>
    </source>
</evidence>
<dbReference type="EMBL" id="PCWN01000007">
    <property type="protein sequence ID" value="PIR04011.1"/>
    <property type="molecule type" value="Genomic_DNA"/>
</dbReference>
<dbReference type="PRINTS" id="PR00368">
    <property type="entry name" value="FADPNR"/>
</dbReference>
<keyword evidence="1" id="KW-0285">Flavoprotein</keyword>
<feature type="transmembrane region" description="Helical" evidence="6">
    <location>
        <begin position="478"/>
        <end position="498"/>
    </location>
</feature>
<sequence length="784" mass="89103">MNIIQRYFQWIQKDNPTGFVVNYPELTEDGETSVKGIYIVGDLTGIPLLKFATQKAADLIRSPIFEMWKKNKQIFNEMDADHKMQTSKNSKKDENTYDLVIVGAGPAGISAGIEAKKRGYKYIILEATDRLFNTIEDFPKGKPMFYEPKDMEETSELTMQGSTKEDLLSHLKTIAQKHDLNIAFNEKVEDIAVLGPNGHTVKTQSGAEYTSQKIILSIGKSGNHRRLNIEGENLPHVYNKLFDPGEFKNKRILVIGGGDNAMESVQLLEKSGNQVTLSYRGAALTRPKPDNILLIQKLAEEKKITVLLNSNVLKITESQVDMDNNGKKETLPFDIIFVMIGTQLPYEFFQKVGIRIENAKTKMTKWWMAFSLSFMGIVYFGKSSEAIFSSDSGSFISELFSGSLEAIIFKCIAWISVLVLFVSGLVCAYDLIANWKRYFATKWSYIKNTYFFLVLILFFFAFFGSKYFHFYLGGKDPYFWYSFSYTVTIALFGARRIAVAKKRYVTQQTLLLFFIQAIPLFLIPNFLLPWMDAHGLINSWWRDVVFLGGEWWRFVGFVLAWPLFIWNVFTDNPSMFWLIVSLIQTFVIIPFIVIRWGKGAYCGWICSCGAMAETLGDEYRTLASHGPRAKKWENLGQIILFSIFVISILHILGWNPSLSHSLEGINAMLLSGYKIIVDTFIAGIIGVGLYFFFGGRVWCRFACPLAALMHIYNKFSSWHILSDKKKCISCGLCTKNCHMGIDVMAYAQQGNPLDDVECVNCSACVNVCPTGVLSFGRYKKIWKK</sequence>
<feature type="domain" description="4Fe-4S ferredoxin-type" evidence="7">
    <location>
        <begin position="749"/>
        <end position="778"/>
    </location>
</feature>
<feature type="transmembrane region" description="Helical" evidence="6">
    <location>
        <begin position="576"/>
        <end position="594"/>
    </location>
</feature>
<dbReference type="GO" id="GO:0016491">
    <property type="term" value="F:oxidoreductase activity"/>
    <property type="evidence" value="ECO:0007669"/>
    <property type="project" value="UniProtKB-KW"/>
</dbReference>
<feature type="transmembrane region" description="Helical" evidence="6">
    <location>
        <begin position="635"/>
        <end position="654"/>
    </location>
</feature>
<keyword evidence="6" id="KW-0812">Transmembrane</keyword>
<dbReference type="InterPro" id="IPR017900">
    <property type="entry name" value="4Fe4S_Fe_S_CS"/>
</dbReference>
<dbReference type="Gene3D" id="3.50.50.60">
    <property type="entry name" value="FAD/NAD(P)-binding domain"/>
    <property type="match status" value="2"/>
</dbReference>
<reference evidence="8 9" key="1">
    <citation type="submission" date="2017-09" db="EMBL/GenBank/DDBJ databases">
        <title>Depth-based differentiation of microbial function through sediment-hosted aquifers and enrichment of novel symbionts in the deep terrestrial subsurface.</title>
        <authorList>
            <person name="Probst A.J."/>
            <person name="Ladd B."/>
            <person name="Jarett J.K."/>
            <person name="Geller-Mcgrath D.E."/>
            <person name="Sieber C.M."/>
            <person name="Emerson J.B."/>
            <person name="Anantharaman K."/>
            <person name="Thomas B.C."/>
            <person name="Malmstrom R."/>
            <person name="Stieglmeier M."/>
            <person name="Klingl A."/>
            <person name="Woyke T."/>
            <person name="Ryan C.M."/>
            <person name="Banfield J.F."/>
        </authorList>
    </citation>
    <scope>NUCLEOTIDE SEQUENCE [LARGE SCALE GENOMIC DNA]</scope>
    <source>
        <strain evidence="8">CG11_big_fil_rev_8_21_14_0_20_39_34</strain>
    </source>
</reference>
<dbReference type="SUPFAM" id="SSF54862">
    <property type="entry name" value="4Fe-4S ferredoxins"/>
    <property type="match status" value="1"/>
</dbReference>
<dbReference type="PROSITE" id="PS51379">
    <property type="entry name" value="4FE4S_FER_2"/>
    <property type="match status" value="2"/>
</dbReference>
<keyword evidence="2" id="KW-0479">Metal-binding</keyword>
<dbReference type="Pfam" id="PF12801">
    <property type="entry name" value="Fer4_5"/>
    <property type="match status" value="2"/>
</dbReference>
<evidence type="ECO:0000313" key="9">
    <source>
        <dbReference type="Proteomes" id="UP000229600"/>
    </source>
</evidence>
<name>A0A2H0N546_9BACT</name>
<keyword evidence="6" id="KW-1133">Transmembrane helix</keyword>
<dbReference type="PRINTS" id="PR00469">
    <property type="entry name" value="PNDRDTASEII"/>
</dbReference>
<dbReference type="Proteomes" id="UP000229600">
    <property type="component" value="Unassembled WGS sequence"/>
</dbReference>
<evidence type="ECO:0000256" key="1">
    <source>
        <dbReference type="ARBA" id="ARBA00022630"/>
    </source>
</evidence>
<feature type="transmembrane region" description="Helical" evidence="6">
    <location>
        <begin position="407"/>
        <end position="429"/>
    </location>
</feature>
<feature type="transmembrane region" description="Helical" evidence="6">
    <location>
        <begin position="675"/>
        <end position="693"/>
    </location>
</feature>
<dbReference type="InterPro" id="IPR050097">
    <property type="entry name" value="Ferredoxin-NADP_redctase_2"/>
</dbReference>
<keyword evidence="3" id="KW-0560">Oxidoreductase</keyword>
<dbReference type="Pfam" id="PF13738">
    <property type="entry name" value="Pyr_redox_3"/>
    <property type="match status" value="1"/>
</dbReference>
<feature type="transmembrane region" description="Helical" evidence="6">
    <location>
        <begin position="450"/>
        <end position="472"/>
    </location>
</feature>
<dbReference type="Gene3D" id="3.30.70.20">
    <property type="match status" value="1"/>
</dbReference>
<keyword evidence="4" id="KW-0408">Iron</keyword>
<evidence type="ECO:0000256" key="2">
    <source>
        <dbReference type="ARBA" id="ARBA00022723"/>
    </source>
</evidence>
<dbReference type="SUPFAM" id="SSF51905">
    <property type="entry name" value="FAD/NAD(P)-binding domain"/>
    <property type="match status" value="1"/>
</dbReference>
<dbReference type="PROSITE" id="PS00198">
    <property type="entry name" value="4FE4S_FER_1"/>
    <property type="match status" value="1"/>
</dbReference>
<keyword evidence="5" id="KW-0411">Iron-sulfur</keyword>
<feature type="domain" description="4Fe-4S ferredoxin-type" evidence="7">
    <location>
        <begin position="718"/>
        <end position="747"/>
    </location>
</feature>
<comment type="caution">
    <text evidence="8">The sequence shown here is derived from an EMBL/GenBank/DDBJ whole genome shotgun (WGS) entry which is preliminary data.</text>
</comment>
<proteinExistence type="predicted"/>
<dbReference type="InterPro" id="IPR017896">
    <property type="entry name" value="4Fe4S_Fe-S-bd"/>
</dbReference>
<evidence type="ECO:0000256" key="5">
    <source>
        <dbReference type="ARBA" id="ARBA00023014"/>
    </source>
</evidence>
<dbReference type="InterPro" id="IPR036188">
    <property type="entry name" value="FAD/NAD-bd_sf"/>
</dbReference>
<dbReference type="AlphaFoldDB" id="A0A2H0N546"/>
<evidence type="ECO:0000256" key="4">
    <source>
        <dbReference type="ARBA" id="ARBA00023004"/>
    </source>
</evidence>
<protein>
    <submittedName>
        <fullName evidence="8">Pyridine nucleotide-disulfide oxidoreductase</fullName>
    </submittedName>
</protein>
<evidence type="ECO:0000256" key="3">
    <source>
        <dbReference type="ARBA" id="ARBA00023002"/>
    </source>
</evidence>
<feature type="transmembrane region" description="Helical" evidence="6">
    <location>
        <begin position="510"/>
        <end position="531"/>
    </location>
</feature>
<evidence type="ECO:0000256" key="6">
    <source>
        <dbReference type="SAM" id="Phobius"/>
    </source>
</evidence>
<dbReference type="PANTHER" id="PTHR48105">
    <property type="entry name" value="THIOREDOXIN REDUCTASE 1-RELATED-RELATED"/>
    <property type="match status" value="1"/>
</dbReference>
<feature type="transmembrane region" description="Helical" evidence="6">
    <location>
        <begin position="364"/>
        <end position="381"/>
    </location>
</feature>
<gene>
    <name evidence="8" type="ORF">COV59_02395</name>
</gene>
<accession>A0A2H0N546</accession>
<dbReference type="GO" id="GO:0046872">
    <property type="term" value="F:metal ion binding"/>
    <property type="evidence" value="ECO:0007669"/>
    <property type="project" value="UniProtKB-KW"/>
</dbReference>
<keyword evidence="6" id="KW-0472">Membrane</keyword>
<evidence type="ECO:0000259" key="7">
    <source>
        <dbReference type="PROSITE" id="PS51379"/>
    </source>
</evidence>
<dbReference type="Pfam" id="PF13187">
    <property type="entry name" value="Fer4_9"/>
    <property type="match status" value="1"/>
</dbReference>
<organism evidence="8 9">
    <name type="scientific">Candidatus Magasanikbacteria bacterium CG11_big_fil_rev_8_21_14_0_20_39_34</name>
    <dbReference type="NCBI Taxonomy" id="1974653"/>
    <lineage>
        <taxon>Bacteria</taxon>
        <taxon>Candidatus Magasanikiibacteriota</taxon>
    </lineage>
</organism>